<dbReference type="RefSeq" id="WP_215871136.1">
    <property type="nucleotide sequence ID" value="NZ_JAAXYO010000097.1"/>
</dbReference>
<protein>
    <submittedName>
        <fullName evidence="3">Thioredoxin fold domain-containing protein</fullName>
    </submittedName>
</protein>
<evidence type="ECO:0000313" key="4">
    <source>
        <dbReference type="Proteomes" id="UP001197378"/>
    </source>
</evidence>
<dbReference type="SUPFAM" id="SSF52833">
    <property type="entry name" value="Thioredoxin-like"/>
    <property type="match status" value="1"/>
</dbReference>
<dbReference type="InterPro" id="IPR012336">
    <property type="entry name" value="Thioredoxin-like_fold"/>
</dbReference>
<dbReference type="Gene3D" id="3.40.30.10">
    <property type="entry name" value="Glutaredoxin"/>
    <property type="match status" value="1"/>
</dbReference>
<keyword evidence="4" id="KW-1185">Reference proteome</keyword>
<dbReference type="AlphaFoldDB" id="A0AAE2YQ18"/>
<reference evidence="3" key="1">
    <citation type="journal article" date="2021" name="ISME J.">
        <title>Genomic evolution of the class Acidithiobacillia: deep-branching Proteobacteria living in extreme acidic conditions.</title>
        <authorList>
            <person name="Moya-Beltran A."/>
            <person name="Beard S."/>
            <person name="Rojas-Villalobos C."/>
            <person name="Issotta F."/>
            <person name="Gallardo Y."/>
            <person name="Ulloa R."/>
            <person name="Giaveno A."/>
            <person name="Degli Esposti M."/>
            <person name="Johnson D.B."/>
            <person name="Quatrini R."/>
        </authorList>
    </citation>
    <scope>NUCLEOTIDE SEQUENCE</scope>
    <source>
        <strain evidence="3">VAN18-1</strain>
    </source>
</reference>
<gene>
    <name evidence="3" type="ORF">HFQ13_07510</name>
</gene>
<name>A0AAE2YQ18_9PROT</name>
<dbReference type="Pfam" id="PF13098">
    <property type="entry name" value="Thioredoxin_2"/>
    <property type="match status" value="1"/>
</dbReference>
<evidence type="ECO:0000259" key="2">
    <source>
        <dbReference type="Pfam" id="PF13098"/>
    </source>
</evidence>
<evidence type="ECO:0000256" key="1">
    <source>
        <dbReference type="SAM" id="SignalP"/>
    </source>
</evidence>
<feature type="domain" description="Thioredoxin-like fold" evidence="2">
    <location>
        <begin position="59"/>
        <end position="198"/>
    </location>
</feature>
<dbReference type="InterPro" id="IPR036249">
    <property type="entry name" value="Thioredoxin-like_sf"/>
</dbReference>
<sequence length="201" mass="22336">MAKTSTRGVLTVLFITSAFFFSAIHDLANAADRSLTAAQAEQTLWDQVLPERLTYIQDGHGGPIIYDFQDPNCPYCHLLYENEVPLIRAGKLTVRYVPVAILTPQSPGEAAAWLLSSHPLATLQHFETMVGPVLRTGDYDQLPHRALTPKISKELQVNKAMFLRLGFDGTPALLFRDKDGELGRVPGLISTKQLRRLLPEL</sequence>
<comment type="caution">
    <text evidence="3">The sequence shown here is derived from an EMBL/GenBank/DDBJ whole genome shotgun (WGS) entry which is preliminary data.</text>
</comment>
<organism evidence="3 4">
    <name type="scientific">Igneacidithiobacillus copahuensis</name>
    <dbReference type="NCBI Taxonomy" id="2724909"/>
    <lineage>
        <taxon>Bacteria</taxon>
        <taxon>Pseudomonadati</taxon>
        <taxon>Pseudomonadota</taxon>
        <taxon>Acidithiobacillia</taxon>
        <taxon>Acidithiobacillales</taxon>
        <taxon>Acidithiobacillaceae</taxon>
        <taxon>Igneacidithiobacillus</taxon>
    </lineage>
</organism>
<dbReference type="EMBL" id="JAAXYO010000097">
    <property type="protein sequence ID" value="MBU2788049.1"/>
    <property type="molecule type" value="Genomic_DNA"/>
</dbReference>
<dbReference type="Proteomes" id="UP001197378">
    <property type="component" value="Unassembled WGS sequence"/>
</dbReference>
<feature type="signal peptide" evidence="1">
    <location>
        <begin position="1"/>
        <end position="30"/>
    </location>
</feature>
<accession>A0AAE2YQ18</accession>
<proteinExistence type="predicted"/>
<dbReference type="PANTHER" id="PTHR35272:SF4">
    <property type="entry name" value="THIOL:DISULFIDE INTERCHANGE PROTEIN DSBG"/>
    <property type="match status" value="1"/>
</dbReference>
<dbReference type="PANTHER" id="PTHR35272">
    <property type="entry name" value="THIOL:DISULFIDE INTERCHANGE PROTEIN DSBC-RELATED"/>
    <property type="match status" value="1"/>
</dbReference>
<keyword evidence="1" id="KW-0732">Signal</keyword>
<dbReference type="InterPro" id="IPR051470">
    <property type="entry name" value="Thiol:disulfide_interchange"/>
</dbReference>
<evidence type="ECO:0000313" key="3">
    <source>
        <dbReference type="EMBL" id="MBU2788049.1"/>
    </source>
</evidence>
<feature type="chain" id="PRO_5042214444" evidence="1">
    <location>
        <begin position="31"/>
        <end position="201"/>
    </location>
</feature>